<dbReference type="Proteomes" id="UP001637994">
    <property type="component" value="Unassembled WGS sequence"/>
</dbReference>
<dbReference type="PANTHER" id="PTHR10000">
    <property type="entry name" value="PHOSPHOSERINE PHOSPHATASE"/>
    <property type="match status" value="1"/>
</dbReference>
<comment type="caution">
    <text evidence="1">The sequence shown here is derived from an EMBL/GenBank/DDBJ whole genome shotgun (WGS) entry which is preliminary data.</text>
</comment>
<dbReference type="Gene3D" id="3.30.1240.10">
    <property type="match status" value="1"/>
</dbReference>
<gene>
    <name evidence="1" type="ORF">ACCQ42_08245</name>
</gene>
<sequence length="258" mass="29085">MQDIKIIFFDIDGTLISLDKDDISAKTRKALSALKEKGIILVIASGRSPIQIPHFDGIDFDCHLTFNGSLCFNDKDQIFSNPLDRADVLKLIENAKAMDKPLGLASRDRYVANYLNDDLGKYFSFGSTMPDIVDDIGRFVRDNDVYQMVMPIKKEEYEKALAGTDKLKITAWWDRAVDIIPHDGGKGRSVEKILEYYGFDKNEALAFGDGDNDIEMFEQVRGIAMENASENLKNISFDTCKSVDSDGVYYYLKDKGII</sequence>
<dbReference type="InterPro" id="IPR000150">
    <property type="entry name" value="Cof"/>
</dbReference>
<keyword evidence="2" id="KW-1185">Reference proteome</keyword>
<dbReference type="RefSeq" id="WP_410035897.1">
    <property type="nucleotide sequence ID" value="NZ_JBGMEF010000033.1"/>
</dbReference>
<protein>
    <submittedName>
        <fullName evidence="1">Cof-type HAD-IIB family hydrolase</fullName>
    </submittedName>
</protein>
<accession>A0ABW9MHI2</accession>
<dbReference type="NCBIfam" id="TIGR00099">
    <property type="entry name" value="Cof-subfamily"/>
    <property type="match status" value="1"/>
</dbReference>
<dbReference type="GO" id="GO:0016787">
    <property type="term" value="F:hydrolase activity"/>
    <property type="evidence" value="ECO:0007669"/>
    <property type="project" value="UniProtKB-KW"/>
</dbReference>
<dbReference type="SFLD" id="SFLDG01140">
    <property type="entry name" value="C2.B:_Phosphomannomutase_and_P"/>
    <property type="match status" value="1"/>
</dbReference>
<dbReference type="EMBL" id="JBGMEF010000033">
    <property type="protein sequence ID" value="MFO3667757.1"/>
    <property type="molecule type" value="Genomic_DNA"/>
</dbReference>
<keyword evidence="1" id="KW-0378">Hydrolase</keyword>
<evidence type="ECO:0000313" key="1">
    <source>
        <dbReference type="EMBL" id="MFO3667757.1"/>
    </source>
</evidence>
<organism evidence="1 2">
    <name type="scientific">Anaerococcus kampingae</name>
    <dbReference type="NCBI Taxonomy" id="3115614"/>
    <lineage>
        <taxon>Bacteria</taxon>
        <taxon>Bacillati</taxon>
        <taxon>Bacillota</taxon>
        <taxon>Tissierellia</taxon>
        <taxon>Tissierellales</taxon>
        <taxon>Peptoniphilaceae</taxon>
        <taxon>Anaerococcus</taxon>
    </lineage>
</organism>
<evidence type="ECO:0000313" key="2">
    <source>
        <dbReference type="Proteomes" id="UP001637994"/>
    </source>
</evidence>
<dbReference type="PANTHER" id="PTHR10000:SF25">
    <property type="entry name" value="PHOSPHATASE YKRA-RELATED"/>
    <property type="match status" value="1"/>
</dbReference>
<proteinExistence type="predicted"/>
<dbReference type="SFLD" id="SFLDS00003">
    <property type="entry name" value="Haloacid_Dehalogenase"/>
    <property type="match status" value="1"/>
</dbReference>
<dbReference type="Gene3D" id="3.40.50.1000">
    <property type="entry name" value="HAD superfamily/HAD-like"/>
    <property type="match status" value="1"/>
</dbReference>
<dbReference type="InterPro" id="IPR023214">
    <property type="entry name" value="HAD_sf"/>
</dbReference>
<dbReference type="NCBIfam" id="TIGR01484">
    <property type="entry name" value="HAD-SF-IIB"/>
    <property type="match status" value="1"/>
</dbReference>
<reference evidence="1 2" key="1">
    <citation type="journal article" date="2025" name="Anaerobe">
        <title>Description of Anaerococcus kampingiae sp. nov., Anaerococcus groningensis sp. nov., Anaerococcus martiniensis sp. nov., and Anaerococcus cruorum sp. nov., isolated from human clinical specimens.</title>
        <authorList>
            <person name="Boiten K.E."/>
            <person name="Meijer J."/>
            <person name="van Wezel E.M."/>
            <person name="Veloo A.C.M."/>
        </authorList>
    </citation>
    <scope>NUCLEOTIDE SEQUENCE [LARGE SCALE GENOMIC DNA]</scope>
    <source>
        <strain evidence="1 2">ENR0874</strain>
    </source>
</reference>
<dbReference type="SUPFAM" id="SSF56784">
    <property type="entry name" value="HAD-like"/>
    <property type="match status" value="1"/>
</dbReference>
<dbReference type="InterPro" id="IPR036412">
    <property type="entry name" value="HAD-like_sf"/>
</dbReference>
<name>A0ABW9MHI2_9FIRM</name>
<dbReference type="Pfam" id="PF08282">
    <property type="entry name" value="Hydrolase_3"/>
    <property type="match status" value="1"/>
</dbReference>
<dbReference type="InterPro" id="IPR006379">
    <property type="entry name" value="HAD-SF_hydro_IIB"/>
</dbReference>